<dbReference type="Proteomes" id="UP000287033">
    <property type="component" value="Unassembled WGS sequence"/>
</dbReference>
<dbReference type="EMBL" id="BEZZ01001573">
    <property type="protein sequence ID" value="GCC19637.1"/>
    <property type="molecule type" value="Genomic_DNA"/>
</dbReference>
<reference evidence="1 2" key="1">
    <citation type="journal article" date="2018" name="Nat. Ecol. Evol.">
        <title>Shark genomes provide insights into elasmobranch evolution and the origin of vertebrates.</title>
        <authorList>
            <person name="Hara Y"/>
            <person name="Yamaguchi K"/>
            <person name="Onimaru K"/>
            <person name="Kadota M"/>
            <person name="Koyanagi M"/>
            <person name="Keeley SD"/>
            <person name="Tatsumi K"/>
            <person name="Tanaka K"/>
            <person name="Motone F"/>
            <person name="Kageyama Y"/>
            <person name="Nozu R"/>
            <person name="Adachi N"/>
            <person name="Nishimura O"/>
            <person name="Nakagawa R"/>
            <person name="Tanegashima C"/>
            <person name="Kiyatake I"/>
            <person name="Matsumoto R"/>
            <person name="Murakumo K"/>
            <person name="Nishida K"/>
            <person name="Terakita A"/>
            <person name="Kuratani S"/>
            <person name="Sato K"/>
            <person name="Hyodo S Kuraku.S."/>
        </authorList>
    </citation>
    <scope>NUCLEOTIDE SEQUENCE [LARGE SCALE GENOMIC DNA]</scope>
</reference>
<sequence length="124" mass="14386">MEEVFRSQNEEETNMIQLKKMAESLEQNIAAEFTTLHQFLNDEEELMKGKLKDDVERLTRLLRENLQRITEKRASIECTILEIQQRLNVQETAFLATAMAVGGTTRYPLSAGVDRTKPRWGELE</sequence>
<evidence type="ECO:0000313" key="2">
    <source>
        <dbReference type="Proteomes" id="UP000287033"/>
    </source>
</evidence>
<proteinExistence type="predicted"/>
<organism evidence="1 2">
    <name type="scientific">Chiloscyllium punctatum</name>
    <name type="common">Brownbanded bambooshark</name>
    <name type="synonym">Hemiscyllium punctatum</name>
    <dbReference type="NCBI Taxonomy" id="137246"/>
    <lineage>
        <taxon>Eukaryota</taxon>
        <taxon>Metazoa</taxon>
        <taxon>Chordata</taxon>
        <taxon>Craniata</taxon>
        <taxon>Vertebrata</taxon>
        <taxon>Chondrichthyes</taxon>
        <taxon>Elasmobranchii</taxon>
        <taxon>Galeomorphii</taxon>
        <taxon>Galeoidea</taxon>
        <taxon>Orectolobiformes</taxon>
        <taxon>Hemiscylliidae</taxon>
        <taxon>Chiloscyllium</taxon>
    </lineage>
</organism>
<dbReference type="STRING" id="137246.A0A401RN84"/>
<evidence type="ECO:0000313" key="1">
    <source>
        <dbReference type="EMBL" id="GCC19637.1"/>
    </source>
</evidence>
<gene>
    <name evidence="1" type="ORF">chiPu_0018437</name>
</gene>
<dbReference type="AlphaFoldDB" id="A0A401RN84"/>
<keyword evidence="2" id="KW-1185">Reference proteome</keyword>
<name>A0A401RN84_CHIPU</name>
<accession>A0A401RN84</accession>
<comment type="caution">
    <text evidence="1">The sequence shown here is derived from an EMBL/GenBank/DDBJ whole genome shotgun (WGS) entry which is preliminary data.</text>
</comment>
<protein>
    <submittedName>
        <fullName evidence="1">Uncharacterized protein</fullName>
    </submittedName>
</protein>